<gene>
    <name evidence="2" type="ORF">J2S07_003932</name>
</gene>
<reference evidence="2 3" key="1">
    <citation type="submission" date="2023-07" db="EMBL/GenBank/DDBJ databases">
        <title>Genomic Encyclopedia of Type Strains, Phase IV (KMG-IV): sequencing the most valuable type-strain genomes for metagenomic binning, comparative biology and taxonomic classification.</title>
        <authorList>
            <person name="Goeker M."/>
        </authorList>
    </citation>
    <scope>NUCLEOTIDE SEQUENCE [LARGE SCALE GENOMIC DNA]</scope>
    <source>
        <strain evidence="2 3">DSM 23948</strain>
    </source>
</reference>
<evidence type="ECO:0008006" key="4">
    <source>
        <dbReference type="Google" id="ProtNLM"/>
    </source>
</evidence>
<organism evidence="2 3">
    <name type="scientific">Anoxybacillus andreesenii</name>
    <dbReference type="NCBI Taxonomy" id="1325932"/>
    <lineage>
        <taxon>Bacteria</taxon>
        <taxon>Bacillati</taxon>
        <taxon>Bacillota</taxon>
        <taxon>Bacilli</taxon>
        <taxon>Bacillales</taxon>
        <taxon>Anoxybacillaceae</taxon>
        <taxon>Anoxybacillus</taxon>
    </lineage>
</organism>
<dbReference type="RefSeq" id="WP_307152039.1">
    <property type="nucleotide sequence ID" value="NZ_JAUSTU010000031.1"/>
</dbReference>
<dbReference type="Proteomes" id="UP001231362">
    <property type="component" value="Unassembled WGS sequence"/>
</dbReference>
<name>A0ABT9V9H4_9BACL</name>
<sequence>MRHSENRLEKDFKSLNHKITMSDKENDYVLNEINQRMNKNSLSKNRIHVKYYLATIAMAFLVIVLAGPQLKNSLQDLLNSPSSDGQNDIGIIGEQDNIVVTTDYKEALRTANEFLIAWQKRDPELGQTLLTEELIGKTDSSDLVMYFTGTSNPYHHSFEIVGKEKVEEGEYHFHVWLYENYTGVDDESSTPIKHGDEVVTLEVVRVNESDIGGVWKVNNLP</sequence>
<protein>
    <recommendedName>
        <fullName evidence="4">DUF4829 domain-containing protein</fullName>
    </recommendedName>
</protein>
<accession>A0ABT9V9H4</accession>
<keyword evidence="1" id="KW-0472">Membrane</keyword>
<proteinExistence type="predicted"/>
<evidence type="ECO:0000313" key="3">
    <source>
        <dbReference type="Proteomes" id="UP001231362"/>
    </source>
</evidence>
<dbReference type="EMBL" id="JAUSTU010000031">
    <property type="protein sequence ID" value="MDQ0157587.1"/>
    <property type="molecule type" value="Genomic_DNA"/>
</dbReference>
<comment type="caution">
    <text evidence="2">The sequence shown here is derived from an EMBL/GenBank/DDBJ whole genome shotgun (WGS) entry which is preliminary data.</text>
</comment>
<keyword evidence="3" id="KW-1185">Reference proteome</keyword>
<keyword evidence="1" id="KW-0812">Transmembrane</keyword>
<evidence type="ECO:0000256" key="1">
    <source>
        <dbReference type="SAM" id="Phobius"/>
    </source>
</evidence>
<feature type="transmembrane region" description="Helical" evidence="1">
    <location>
        <begin position="51"/>
        <end position="70"/>
    </location>
</feature>
<evidence type="ECO:0000313" key="2">
    <source>
        <dbReference type="EMBL" id="MDQ0157587.1"/>
    </source>
</evidence>
<keyword evidence="1" id="KW-1133">Transmembrane helix</keyword>